<name>A0A380MYQ5_9GAMM</name>
<protein>
    <submittedName>
        <fullName evidence="2">Putative phosphoesterase</fullName>
    </submittedName>
</protein>
<sequence length="258" mass="29783">MKIALHSDLHTEVSLCELQGLAQADVLLLAGDISDMQTLPQFFYKLRKQAPQLTVLYILGNHEHWYLQWEQGLAEYRRLAADYDIRLLENKSLIIDDVLFCGTTLWTDFALAGDAASSMDWARDNIPDFHLIQCGFSAFSPEDMLAEHQAARQFLHDALTQYQSVRKKVVFSHFLPAKELVGKQYGYSQEALMKSAYWSSDLPELYAFADVWAYGHSHENIECTLGHTRFISNQRGYFSEYNRYRPSSGYRPDFMLEI</sequence>
<evidence type="ECO:0000259" key="1">
    <source>
        <dbReference type="Pfam" id="PF00149"/>
    </source>
</evidence>
<dbReference type="InterPro" id="IPR029052">
    <property type="entry name" value="Metallo-depent_PP-like"/>
</dbReference>
<dbReference type="RefSeq" id="WP_115218634.1">
    <property type="nucleotide sequence ID" value="NZ_UHIA01000004.1"/>
</dbReference>
<dbReference type="InterPro" id="IPR004843">
    <property type="entry name" value="Calcineurin-like_PHP"/>
</dbReference>
<dbReference type="Proteomes" id="UP000254575">
    <property type="component" value="Unassembled WGS sequence"/>
</dbReference>
<dbReference type="GO" id="GO:0016787">
    <property type="term" value="F:hydrolase activity"/>
    <property type="evidence" value="ECO:0007669"/>
    <property type="project" value="InterPro"/>
</dbReference>
<dbReference type="EMBL" id="UHIA01000004">
    <property type="protein sequence ID" value="SUO97442.1"/>
    <property type="molecule type" value="Genomic_DNA"/>
</dbReference>
<evidence type="ECO:0000313" key="2">
    <source>
        <dbReference type="EMBL" id="SUO97442.1"/>
    </source>
</evidence>
<gene>
    <name evidence="2" type="ORF">NCTC10717_01453</name>
</gene>
<reference evidence="2 3" key="1">
    <citation type="submission" date="2018-06" db="EMBL/GenBank/DDBJ databases">
        <authorList>
            <consortium name="Pathogen Informatics"/>
            <person name="Doyle S."/>
        </authorList>
    </citation>
    <scope>NUCLEOTIDE SEQUENCE [LARGE SCALE GENOMIC DNA]</scope>
    <source>
        <strain evidence="2 3">NCTC10717</strain>
    </source>
</reference>
<organism evidence="2 3">
    <name type="scientific">Suttonella indologenes</name>
    <dbReference type="NCBI Taxonomy" id="13276"/>
    <lineage>
        <taxon>Bacteria</taxon>
        <taxon>Pseudomonadati</taxon>
        <taxon>Pseudomonadota</taxon>
        <taxon>Gammaproteobacteria</taxon>
        <taxon>Cardiobacteriales</taxon>
        <taxon>Cardiobacteriaceae</taxon>
        <taxon>Suttonella</taxon>
    </lineage>
</organism>
<dbReference type="PANTHER" id="PTHR37844">
    <property type="entry name" value="SER/THR PROTEIN PHOSPHATASE SUPERFAMILY (AFU_ORTHOLOGUE AFUA_1G14840)"/>
    <property type="match status" value="1"/>
</dbReference>
<dbReference type="OrthoDB" id="356681at2"/>
<dbReference type="SUPFAM" id="SSF56300">
    <property type="entry name" value="Metallo-dependent phosphatases"/>
    <property type="match status" value="1"/>
</dbReference>
<dbReference type="PANTHER" id="PTHR37844:SF2">
    <property type="entry name" value="SER_THR PROTEIN PHOSPHATASE SUPERFAMILY (AFU_ORTHOLOGUE AFUA_1G14840)"/>
    <property type="match status" value="1"/>
</dbReference>
<accession>A0A380MYQ5</accession>
<keyword evidence="3" id="KW-1185">Reference proteome</keyword>
<dbReference type="Pfam" id="PF00149">
    <property type="entry name" value="Metallophos"/>
    <property type="match status" value="1"/>
</dbReference>
<evidence type="ECO:0000313" key="3">
    <source>
        <dbReference type="Proteomes" id="UP000254575"/>
    </source>
</evidence>
<dbReference type="AlphaFoldDB" id="A0A380MYQ5"/>
<proteinExistence type="predicted"/>
<dbReference type="Gene3D" id="3.60.21.10">
    <property type="match status" value="1"/>
</dbReference>
<feature type="domain" description="Calcineurin-like phosphoesterase" evidence="1">
    <location>
        <begin position="1"/>
        <end position="219"/>
    </location>
</feature>